<dbReference type="EMBL" id="JAAZBX010000007">
    <property type="protein sequence ID" value="NLD25421.1"/>
    <property type="molecule type" value="Genomic_DNA"/>
</dbReference>
<name>A0A847D1A2_9BACT</name>
<dbReference type="SUPFAM" id="SSF53335">
    <property type="entry name" value="S-adenosyl-L-methionine-dependent methyltransferases"/>
    <property type="match status" value="1"/>
</dbReference>
<dbReference type="Proteomes" id="UP000545876">
    <property type="component" value="Unassembled WGS sequence"/>
</dbReference>
<feature type="transmembrane region" description="Helical" evidence="4">
    <location>
        <begin position="6"/>
        <end position="30"/>
    </location>
</feature>
<keyword evidence="1 6" id="KW-0489">Methyltransferase</keyword>
<comment type="caution">
    <text evidence="6">The sequence shown here is derived from an EMBL/GenBank/DDBJ whole genome shotgun (WGS) entry which is preliminary data.</text>
</comment>
<dbReference type="InterPro" id="IPR025714">
    <property type="entry name" value="Methyltranfer_dom"/>
</dbReference>
<dbReference type="Gene3D" id="3.40.50.150">
    <property type="entry name" value="Vaccinia Virus protein VP39"/>
    <property type="match status" value="1"/>
</dbReference>
<evidence type="ECO:0000313" key="6">
    <source>
        <dbReference type="EMBL" id="NLD25421.1"/>
    </source>
</evidence>
<keyword evidence="4" id="KW-0812">Transmembrane</keyword>
<dbReference type="Pfam" id="PF13847">
    <property type="entry name" value="Methyltransf_31"/>
    <property type="match status" value="1"/>
</dbReference>
<dbReference type="PANTHER" id="PTHR13610">
    <property type="entry name" value="METHYLTRANSFERASE DOMAIN-CONTAINING PROTEIN"/>
    <property type="match status" value="1"/>
</dbReference>
<accession>A0A847D1A2</accession>
<keyword evidence="2 6" id="KW-0808">Transferase</keyword>
<evidence type="ECO:0000256" key="2">
    <source>
        <dbReference type="ARBA" id="ARBA00022679"/>
    </source>
</evidence>
<protein>
    <submittedName>
        <fullName evidence="6">Methyltransferase domain-containing protein</fullName>
    </submittedName>
</protein>
<feature type="domain" description="Methyltransferase" evidence="5">
    <location>
        <begin position="51"/>
        <end position="163"/>
    </location>
</feature>
<reference evidence="6 7" key="1">
    <citation type="journal article" date="2020" name="Biotechnol. Biofuels">
        <title>New insights from the biogas microbiome by comprehensive genome-resolved metagenomics of nearly 1600 species originating from multiple anaerobic digesters.</title>
        <authorList>
            <person name="Campanaro S."/>
            <person name="Treu L."/>
            <person name="Rodriguez-R L.M."/>
            <person name="Kovalovszki A."/>
            <person name="Ziels R.M."/>
            <person name="Maus I."/>
            <person name="Zhu X."/>
            <person name="Kougias P.G."/>
            <person name="Basile A."/>
            <person name="Luo G."/>
            <person name="Schluter A."/>
            <person name="Konstantinidis K.T."/>
            <person name="Angelidaki I."/>
        </authorList>
    </citation>
    <scope>NUCLEOTIDE SEQUENCE [LARGE SCALE GENOMIC DNA]</scope>
    <source>
        <strain evidence="6">AS06rmzACSIP_65</strain>
    </source>
</reference>
<dbReference type="CDD" id="cd02440">
    <property type="entry name" value="AdoMet_MTases"/>
    <property type="match status" value="1"/>
</dbReference>
<keyword evidence="4" id="KW-1133">Transmembrane helix</keyword>
<sequence length="182" mass="20729">MLNGITIGLISTAVMLFAGLLITILINALLAPTKKTPQRVLSEIVQLMGLEKNDTFLDMGCGVGEIVLEAYRSAQCKCFGYDISPIMIILARTKRILHFPMSKDIVFEGEDIFKLDLKNFTKIYCFLDEKSMDALKKKFQKFISSGGVVYSYRYCIKDMKSEKKVKLSDNEYLYIYSDLNKK</sequence>
<keyword evidence="4" id="KW-0472">Membrane</keyword>
<keyword evidence="3" id="KW-0949">S-adenosyl-L-methionine</keyword>
<organism evidence="6 7">
    <name type="scientific">Candidatus Dojkabacteria bacterium</name>
    <dbReference type="NCBI Taxonomy" id="2099670"/>
    <lineage>
        <taxon>Bacteria</taxon>
        <taxon>Candidatus Dojkabacteria</taxon>
    </lineage>
</organism>
<dbReference type="GO" id="GO:0032259">
    <property type="term" value="P:methylation"/>
    <property type="evidence" value="ECO:0007669"/>
    <property type="project" value="UniProtKB-KW"/>
</dbReference>
<dbReference type="PANTHER" id="PTHR13610:SF11">
    <property type="entry name" value="METHYLTRANSFERASE DOMAIN-CONTAINING PROTEIN"/>
    <property type="match status" value="1"/>
</dbReference>
<evidence type="ECO:0000259" key="5">
    <source>
        <dbReference type="Pfam" id="PF13847"/>
    </source>
</evidence>
<evidence type="ECO:0000313" key="7">
    <source>
        <dbReference type="Proteomes" id="UP000545876"/>
    </source>
</evidence>
<gene>
    <name evidence="6" type="ORF">GX656_02165</name>
</gene>
<dbReference type="InterPro" id="IPR029063">
    <property type="entry name" value="SAM-dependent_MTases_sf"/>
</dbReference>
<proteinExistence type="predicted"/>
<evidence type="ECO:0000256" key="3">
    <source>
        <dbReference type="ARBA" id="ARBA00022691"/>
    </source>
</evidence>
<evidence type="ECO:0000256" key="1">
    <source>
        <dbReference type="ARBA" id="ARBA00022603"/>
    </source>
</evidence>
<dbReference type="GO" id="GO:0016279">
    <property type="term" value="F:protein-lysine N-methyltransferase activity"/>
    <property type="evidence" value="ECO:0007669"/>
    <property type="project" value="InterPro"/>
</dbReference>
<evidence type="ECO:0000256" key="4">
    <source>
        <dbReference type="SAM" id="Phobius"/>
    </source>
</evidence>
<dbReference type="InterPro" id="IPR026170">
    <property type="entry name" value="FAM173A/B"/>
</dbReference>
<dbReference type="AlphaFoldDB" id="A0A847D1A2"/>